<accession>A0A2H3E452</accession>
<dbReference type="AlphaFoldDB" id="A0A2H3E452"/>
<keyword evidence="1" id="KW-0732">Signal</keyword>
<evidence type="ECO:0000256" key="1">
    <source>
        <dbReference type="SAM" id="SignalP"/>
    </source>
</evidence>
<dbReference type="EMBL" id="KZ293646">
    <property type="protein sequence ID" value="PBL01101.1"/>
    <property type="molecule type" value="Genomic_DNA"/>
</dbReference>
<dbReference type="STRING" id="47427.A0A2H3E452"/>
<protein>
    <submittedName>
        <fullName evidence="2">Uncharacterized protein</fullName>
    </submittedName>
</protein>
<dbReference type="InParanoid" id="A0A2H3E452"/>
<evidence type="ECO:0000313" key="2">
    <source>
        <dbReference type="EMBL" id="PBL01101.1"/>
    </source>
</evidence>
<feature type="signal peptide" evidence="1">
    <location>
        <begin position="1"/>
        <end position="17"/>
    </location>
</feature>
<gene>
    <name evidence="2" type="ORF">ARMGADRAFT_410676</name>
</gene>
<organism evidence="2 3">
    <name type="scientific">Armillaria gallica</name>
    <name type="common">Bulbous honey fungus</name>
    <name type="synonym">Armillaria bulbosa</name>
    <dbReference type="NCBI Taxonomy" id="47427"/>
    <lineage>
        <taxon>Eukaryota</taxon>
        <taxon>Fungi</taxon>
        <taxon>Dikarya</taxon>
        <taxon>Basidiomycota</taxon>
        <taxon>Agaricomycotina</taxon>
        <taxon>Agaricomycetes</taxon>
        <taxon>Agaricomycetidae</taxon>
        <taxon>Agaricales</taxon>
        <taxon>Marasmiineae</taxon>
        <taxon>Physalacriaceae</taxon>
        <taxon>Armillaria</taxon>
    </lineage>
</organism>
<dbReference type="OrthoDB" id="10320526at2759"/>
<keyword evidence="3" id="KW-1185">Reference proteome</keyword>
<evidence type="ECO:0000313" key="3">
    <source>
        <dbReference type="Proteomes" id="UP000217790"/>
    </source>
</evidence>
<name>A0A2H3E452_ARMGA</name>
<reference evidence="3" key="1">
    <citation type="journal article" date="2017" name="Nat. Ecol. Evol.">
        <title>Genome expansion and lineage-specific genetic innovations in the forest pathogenic fungi Armillaria.</title>
        <authorList>
            <person name="Sipos G."/>
            <person name="Prasanna A.N."/>
            <person name="Walter M.C."/>
            <person name="O'Connor E."/>
            <person name="Balint B."/>
            <person name="Krizsan K."/>
            <person name="Kiss B."/>
            <person name="Hess J."/>
            <person name="Varga T."/>
            <person name="Slot J."/>
            <person name="Riley R."/>
            <person name="Boka B."/>
            <person name="Rigling D."/>
            <person name="Barry K."/>
            <person name="Lee J."/>
            <person name="Mihaltcheva S."/>
            <person name="LaButti K."/>
            <person name="Lipzen A."/>
            <person name="Waldron R."/>
            <person name="Moloney N.M."/>
            <person name="Sperisen C."/>
            <person name="Kredics L."/>
            <person name="Vagvoelgyi C."/>
            <person name="Patrignani A."/>
            <person name="Fitzpatrick D."/>
            <person name="Nagy I."/>
            <person name="Doyle S."/>
            <person name="Anderson J.B."/>
            <person name="Grigoriev I.V."/>
            <person name="Gueldener U."/>
            <person name="Muensterkoetter M."/>
            <person name="Nagy L.G."/>
        </authorList>
    </citation>
    <scope>NUCLEOTIDE SEQUENCE [LARGE SCALE GENOMIC DNA]</scope>
    <source>
        <strain evidence="3">Ar21-2</strain>
    </source>
</reference>
<proteinExistence type="predicted"/>
<feature type="chain" id="PRO_5013863946" evidence="1">
    <location>
        <begin position="18"/>
        <end position="269"/>
    </location>
</feature>
<dbReference type="Proteomes" id="UP000217790">
    <property type="component" value="Unassembled WGS sequence"/>
</dbReference>
<sequence length="269" mass="30309">MFSLLLLPSSIAPITTGIRNGVNTITDEYPDRLRWPGSCFDASIAICQLTSFLTGKHQLRHKKAPAVPESNKVQLQRLPLAFLDFYRILSIPVTVGVEYYSLNVAEAFLACICIVPPLGNTSAMRIVSDHSLNRDISPDRYSCRWDIWSYIPRWPRWEPSYESVSVGNTQANFCYVRYCLCLNLVITGISPDKVRISVIFIKSACICCSSATYNARQPRRAFWCFGYTLETGFVASISVCIERIKGFPSRSFKVSLSHKGFACHHSVQD</sequence>